<keyword evidence="4 7" id="KW-1133">Transmembrane helix</keyword>
<evidence type="ECO:0000256" key="4">
    <source>
        <dbReference type="ARBA" id="ARBA00022989"/>
    </source>
</evidence>
<keyword evidence="5 7" id="KW-0472">Membrane</keyword>
<evidence type="ECO:0000256" key="7">
    <source>
        <dbReference type="SAM" id="Phobius"/>
    </source>
</evidence>
<keyword evidence="10" id="KW-1185">Reference proteome</keyword>
<accession>A0ABQ8KRK3</accession>
<gene>
    <name evidence="9" type="ORF">C8Q71DRAFT_329371</name>
</gene>
<evidence type="ECO:0000313" key="10">
    <source>
        <dbReference type="Proteomes" id="UP000814176"/>
    </source>
</evidence>
<feature type="domain" description="MSP" evidence="8">
    <location>
        <begin position="2"/>
        <end position="122"/>
    </location>
</feature>
<dbReference type="RefSeq" id="XP_047782733.1">
    <property type="nucleotide sequence ID" value="XM_047917870.1"/>
</dbReference>
<evidence type="ECO:0000256" key="2">
    <source>
        <dbReference type="ARBA" id="ARBA00008932"/>
    </source>
</evidence>
<dbReference type="InterPro" id="IPR016763">
    <property type="entry name" value="VAP"/>
</dbReference>
<evidence type="ECO:0000259" key="8">
    <source>
        <dbReference type="PROSITE" id="PS50202"/>
    </source>
</evidence>
<reference evidence="9 10" key="1">
    <citation type="journal article" date="2021" name="Environ. Microbiol.">
        <title>Gene family expansions and transcriptome signatures uncover fungal adaptations to wood decay.</title>
        <authorList>
            <person name="Hage H."/>
            <person name="Miyauchi S."/>
            <person name="Viragh M."/>
            <person name="Drula E."/>
            <person name="Min B."/>
            <person name="Chaduli D."/>
            <person name="Navarro D."/>
            <person name="Favel A."/>
            <person name="Norest M."/>
            <person name="Lesage-Meessen L."/>
            <person name="Balint B."/>
            <person name="Merenyi Z."/>
            <person name="de Eugenio L."/>
            <person name="Morin E."/>
            <person name="Martinez A.T."/>
            <person name="Baldrian P."/>
            <person name="Stursova M."/>
            <person name="Martinez M.J."/>
            <person name="Novotny C."/>
            <person name="Magnuson J.K."/>
            <person name="Spatafora J.W."/>
            <person name="Maurice S."/>
            <person name="Pangilinan J."/>
            <person name="Andreopoulos W."/>
            <person name="LaButti K."/>
            <person name="Hundley H."/>
            <person name="Na H."/>
            <person name="Kuo A."/>
            <person name="Barry K."/>
            <person name="Lipzen A."/>
            <person name="Henrissat B."/>
            <person name="Riley R."/>
            <person name="Ahrendt S."/>
            <person name="Nagy L.G."/>
            <person name="Grigoriev I.V."/>
            <person name="Martin F."/>
            <person name="Rosso M.N."/>
        </authorList>
    </citation>
    <scope>NUCLEOTIDE SEQUENCE [LARGE SCALE GENOMIC DNA]</scope>
    <source>
        <strain evidence="9 10">CIRM-BRFM 1785</strain>
    </source>
</reference>
<dbReference type="EMBL" id="JADCUA010000003">
    <property type="protein sequence ID" value="KAH9841434.1"/>
    <property type="molecule type" value="Genomic_DNA"/>
</dbReference>
<dbReference type="InterPro" id="IPR013783">
    <property type="entry name" value="Ig-like_fold"/>
</dbReference>
<dbReference type="Proteomes" id="UP000814176">
    <property type="component" value="Unassembled WGS sequence"/>
</dbReference>
<feature type="region of interest" description="Disordered" evidence="6">
    <location>
        <begin position="260"/>
        <end position="298"/>
    </location>
</feature>
<keyword evidence="3 7" id="KW-0812">Transmembrane</keyword>
<comment type="similarity">
    <text evidence="2">Belongs to the VAMP-associated protein (VAP) (TC 9.B.17) family.</text>
</comment>
<dbReference type="InterPro" id="IPR000535">
    <property type="entry name" value="MSP_dom"/>
</dbReference>
<dbReference type="Pfam" id="PF00635">
    <property type="entry name" value="Motile_Sperm"/>
    <property type="match status" value="1"/>
</dbReference>
<comment type="caution">
    <text evidence="9">The sequence shown here is derived from an EMBL/GenBank/DDBJ whole genome shotgun (WGS) entry which is preliminary data.</text>
</comment>
<evidence type="ECO:0000256" key="3">
    <source>
        <dbReference type="ARBA" id="ARBA00022692"/>
    </source>
</evidence>
<proteinExistence type="inferred from homology"/>
<dbReference type="Gene3D" id="2.60.40.10">
    <property type="entry name" value="Immunoglobulins"/>
    <property type="match status" value="1"/>
</dbReference>
<dbReference type="PIRSF" id="PIRSF019693">
    <property type="entry name" value="VAMP-associated"/>
    <property type="match status" value="1"/>
</dbReference>
<feature type="compositionally biased region" description="Basic and acidic residues" evidence="6">
    <location>
        <begin position="192"/>
        <end position="204"/>
    </location>
</feature>
<evidence type="ECO:0000313" key="9">
    <source>
        <dbReference type="EMBL" id="KAH9841434.1"/>
    </source>
</evidence>
<dbReference type="GeneID" id="71998602"/>
<name>A0ABQ8KRK3_9APHY</name>
<evidence type="ECO:0000256" key="6">
    <source>
        <dbReference type="SAM" id="MobiDB-lite"/>
    </source>
</evidence>
<dbReference type="InterPro" id="IPR008962">
    <property type="entry name" value="PapD-like_sf"/>
</dbReference>
<feature type="compositionally biased region" description="Polar residues" evidence="6">
    <location>
        <begin position="260"/>
        <end position="275"/>
    </location>
</feature>
<feature type="transmembrane region" description="Helical" evidence="7">
    <location>
        <begin position="318"/>
        <end position="337"/>
    </location>
</feature>
<feature type="region of interest" description="Disordered" evidence="6">
    <location>
        <begin position="151"/>
        <end position="204"/>
    </location>
</feature>
<protein>
    <submittedName>
        <fullName evidence="9">PapD-like protein</fullName>
    </submittedName>
</protein>
<evidence type="ECO:0000256" key="5">
    <source>
        <dbReference type="ARBA" id="ARBA00023136"/>
    </source>
</evidence>
<dbReference type="PANTHER" id="PTHR10809">
    <property type="entry name" value="VESICLE-ASSOCIATED MEMBRANE PROTEIN-ASSOCIATED PROTEIN"/>
    <property type="match status" value="1"/>
</dbReference>
<sequence>MSVALTPSHVLGFNRPLTQHVKRALGITNNNAQPVAFKVKTTAPKLYCVRPNSGRVEPGETVEVQVMLQAMKEEPPLNVKCKDKFLIQSTVITPEKETMALPDLWSDNAEEVHSQKIRVVYLPPEGQTVPEEEEGGLGEQPDHSRSFYATVRQHPNGNGVPEQIREHSGEAAQEEETHHDAPSSPPPARPAQLHEESPYEGASREIEEEAPVVNVNVHTPQPPPPSEPAAPAPDVNEDILIKLREAQAEIERLRNLISSMPEPSTAAPTTITNATEFRRRRPTSPSDDGSTWDGETEVGTSITGTTTMEDTLMHPEGVPLQVVIIIALGVFVTTYLFF</sequence>
<dbReference type="PANTHER" id="PTHR10809:SF6">
    <property type="entry name" value="AT11025P-RELATED"/>
    <property type="match status" value="1"/>
</dbReference>
<comment type="subcellular location">
    <subcellularLocation>
        <location evidence="1">Membrane</location>
        <topology evidence="1">Single-pass type IV membrane protein</topology>
    </subcellularLocation>
</comment>
<dbReference type="PROSITE" id="PS50202">
    <property type="entry name" value="MSP"/>
    <property type="match status" value="1"/>
</dbReference>
<feature type="compositionally biased region" description="Basic and acidic residues" evidence="6">
    <location>
        <begin position="163"/>
        <end position="181"/>
    </location>
</feature>
<organism evidence="9 10">
    <name type="scientific">Rhodofomes roseus</name>
    <dbReference type="NCBI Taxonomy" id="34475"/>
    <lineage>
        <taxon>Eukaryota</taxon>
        <taxon>Fungi</taxon>
        <taxon>Dikarya</taxon>
        <taxon>Basidiomycota</taxon>
        <taxon>Agaricomycotina</taxon>
        <taxon>Agaricomycetes</taxon>
        <taxon>Polyporales</taxon>
        <taxon>Rhodofomes</taxon>
    </lineage>
</organism>
<dbReference type="SUPFAM" id="SSF49354">
    <property type="entry name" value="PapD-like"/>
    <property type="match status" value="1"/>
</dbReference>
<evidence type="ECO:0000256" key="1">
    <source>
        <dbReference type="ARBA" id="ARBA00004211"/>
    </source>
</evidence>